<dbReference type="InterPro" id="IPR007404">
    <property type="entry name" value="YdjM-like"/>
</dbReference>
<keyword evidence="1" id="KW-0472">Membrane</keyword>
<keyword evidence="1" id="KW-1133">Transmembrane helix</keyword>
<sequence>MMGGHHAITGAAGGIAIAGTSALAFGLIDGITTAEVVAVAFMTAGAALLPDIDHHSGTIARSLPDVGPLPSPSEVLCRVVGRISGGHRRGTHSVLGIAVFVLVTVALGRLVVPTGGTDVALGAGLLGVLLASFALRAFRLTGRGRVWPWVFALGAGVFFGWQFPDSGWVLPVSVGLGCAIHILGDMLTTGGVPLLWPVVVRPPQWFRRIPAVSAVWKRNGFLAVPVLGDTGSAREWVLCSAVTIYVAAAFVAEFGWLPDSAAVG</sequence>
<comment type="caution">
    <text evidence="2">The sequence shown here is derived from an EMBL/GenBank/DDBJ whole genome shotgun (WGS) entry which is preliminary data.</text>
</comment>
<evidence type="ECO:0000313" key="3">
    <source>
        <dbReference type="Proteomes" id="UP001500755"/>
    </source>
</evidence>
<feature type="transmembrane region" description="Helical" evidence="1">
    <location>
        <begin position="146"/>
        <end position="163"/>
    </location>
</feature>
<protein>
    <submittedName>
        <fullName evidence="2">Metal-dependent hydrolase</fullName>
    </submittedName>
</protein>
<keyword evidence="1" id="KW-0812">Transmembrane</keyword>
<evidence type="ECO:0000256" key="1">
    <source>
        <dbReference type="SAM" id="Phobius"/>
    </source>
</evidence>
<feature type="transmembrane region" description="Helical" evidence="1">
    <location>
        <begin position="94"/>
        <end position="113"/>
    </location>
</feature>
<keyword evidence="3" id="KW-1185">Reference proteome</keyword>
<dbReference type="GO" id="GO:0016787">
    <property type="term" value="F:hydrolase activity"/>
    <property type="evidence" value="ECO:0007669"/>
    <property type="project" value="UniProtKB-KW"/>
</dbReference>
<feature type="transmembrane region" description="Helical" evidence="1">
    <location>
        <begin position="236"/>
        <end position="257"/>
    </location>
</feature>
<proteinExistence type="predicted"/>
<dbReference type="RefSeq" id="WP_344305888.1">
    <property type="nucleotide sequence ID" value="NZ_BAAANO010000001.1"/>
</dbReference>
<feature type="transmembrane region" description="Helical" evidence="1">
    <location>
        <begin position="169"/>
        <end position="199"/>
    </location>
</feature>
<name>A0ABN2T2J7_9MICO</name>
<accession>A0ABN2T2J7</accession>
<dbReference type="Pfam" id="PF04307">
    <property type="entry name" value="YdjM"/>
    <property type="match status" value="1"/>
</dbReference>
<feature type="transmembrane region" description="Helical" evidence="1">
    <location>
        <begin position="119"/>
        <end position="139"/>
    </location>
</feature>
<gene>
    <name evidence="2" type="ORF">GCM10009755_00510</name>
</gene>
<organism evidence="2 3">
    <name type="scientific">Brevibacterium samyangense</name>
    <dbReference type="NCBI Taxonomy" id="366888"/>
    <lineage>
        <taxon>Bacteria</taxon>
        <taxon>Bacillati</taxon>
        <taxon>Actinomycetota</taxon>
        <taxon>Actinomycetes</taxon>
        <taxon>Micrococcales</taxon>
        <taxon>Brevibacteriaceae</taxon>
        <taxon>Brevibacterium</taxon>
    </lineage>
</organism>
<dbReference type="EMBL" id="BAAANO010000001">
    <property type="protein sequence ID" value="GAA1997322.1"/>
    <property type="molecule type" value="Genomic_DNA"/>
</dbReference>
<evidence type="ECO:0000313" key="2">
    <source>
        <dbReference type="EMBL" id="GAA1997322.1"/>
    </source>
</evidence>
<keyword evidence="2" id="KW-0378">Hydrolase</keyword>
<dbReference type="Proteomes" id="UP001500755">
    <property type="component" value="Unassembled WGS sequence"/>
</dbReference>
<reference evidence="2 3" key="1">
    <citation type="journal article" date="2019" name="Int. J. Syst. Evol. Microbiol.">
        <title>The Global Catalogue of Microorganisms (GCM) 10K type strain sequencing project: providing services to taxonomists for standard genome sequencing and annotation.</title>
        <authorList>
            <consortium name="The Broad Institute Genomics Platform"/>
            <consortium name="The Broad Institute Genome Sequencing Center for Infectious Disease"/>
            <person name="Wu L."/>
            <person name="Ma J."/>
        </authorList>
    </citation>
    <scope>NUCLEOTIDE SEQUENCE [LARGE SCALE GENOMIC DNA]</scope>
    <source>
        <strain evidence="2 3">JCM 14546</strain>
    </source>
</reference>